<proteinExistence type="predicted"/>
<gene>
    <name evidence="2" type="ORF">LHUE1_001193</name>
</gene>
<keyword evidence="3" id="KW-1185">Reference proteome</keyword>
<keyword evidence="1" id="KW-0812">Transmembrane</keyword>
<organism evidence="2 3">
    <name type="scientific">Lacticaseibacillus huelsenbergensis</name>
    <dbReference type="NCBI Taxonomy" id="3035291"/>
    <lineage>
        <taxon>Bacteria</taxon>
        <taxon>Bacillati</taxon>
        <taxon>Bacillota</taxon>
        <taxon>Bacilli</taxon>
        <taxon>Lactobacillales</taxon>
        <taxon>Lactobacillaceae</taxon>
        <taxon>Lacticaseibacillus</taxon>
    </lineage>
</organism>
<accession>A0ABY8DTS8</accession>
<dbReference type="Proteomes" id="UP001220228">
    <property type="component" value="Chromosome"/>
</dbReference>
<keyword evidence="1" id="KW-1133">Transmembrane helix</keyword>
<dbReference type="EMBL" id="CP120687">
    <property type="protein sequence ID" value="WFB40405.1"/>
    <property type="molecule type" value="Genomic_DNA"/>
</dbReference>
<evidence type="ECO:0000256" key="1">
    <source>
        <dbReference type="SAM" id="Phobius"/>
    </source>
</evidence>
<dbReference type="RefSeq" id="WP_049172658.1">
    <property type="nucleotide sequence ID" value="NZ_CP120687.1"/>
</dbReference>
<evidence type="ECO:0000313" key="2">
    <source>
        <dbReference type="EMBL" id="WFB40405.1"/>
    </source>
</evidence>
<feature type="transmembrane region" description="Helical" evidence="1">
    <location>
        <begin position="6"/>
        <end position="25"/>
    </location>
</feature>
<keyword evidence="1" id="KW-0472">Membrane</keyword>
<dbReference type="NCBIfam" id="TIGR01655">
    <property type="entry name" value="yxeA_fam"/>
    <property type="match status" value="1"/>
</dbReference>
<reference evidence="2 3" key="1">
    <citation type="submission" date="2023-03" db="EMBL/GenBank/DDBJ databases">
        <authorList>
            <person name="Ruckert-Reed C."/>
        </authorList>
    </citation>
    <scope>NUCLEOTIDE SEQUENCE [LARGE SCALE GENOMIC DNA]</scope>
    <source>
        <strain evidence="2 3">DSM 115425</strain>
    </source>
</reference>
<evidence type="ECO:0000313" key="3">
    <source>
        <dbReference type="Proteomes" id="UP001220228"/>
    </source>
</evidence>
<name>A0ABY8DTS8_9LACO</name>
<protein>
    <submittedName>
        <fullName evidence="2">YxeA family protein</fullName>
    </submittedName>
</protein>
<sequence>MKKAKILDSTLAALVMVAVAGILLIHNQWTDLINPFVPEQTSYAKVPQGKQRYRNVELYTATQTKPTLVLKEMTGYDPDGKYVAVRHKGQYVKRVTYVSKEAFIKKLRQSSKSGTK</sequence>
<dbReference type="InterPro" id="IPR006542">
    <property type="entry name" value="DUF1093"/>
</dbReference>